<proteinExistence type="predicted"/>
<evidence type="ECO:0000313" key="1">
    <source>
        <dbReference type="EMBL" id="KMQ90404.1"/>
    </source>
</evidence>
<dbReference type="PANTHER" id="PTHR47331">
    <property type="entry name" value="PHD-TYPE DOMAIN-CONTAINING PROTEIN"/>
    <property type="match status" value="1"/>
</dbReference>
<evidence type="ECO:0008006" key="3">
    <source>
        <dbReference type="Google" id="ProtNLM"/>
    </source>
</evidence>
<dbReference type="Pfam" id="PF05380">
    <property type="entry name" value="Peptidase_A17"/>
    <property type="match status" value="1"/>
</dbReference>
<dbReference type="SUPFAM" id="SSF56672">
    <property type="entry name" value="DNA/RNA polymerases"/>
    <property type="match status" value="1"/>
</dbReference>
<dbReference type="EMBL" id="LBMM01006671">
    <property type="protein sequence ID" value="KMQ90404.1"/>
    <property type="molecule type" value="Genomic_DNA"/>
</dbReference>
<comment type="caution">
    <text evidence="1">The sequence shown here is derived from an EMBL/GenBank/DDBJ whole genome shotgun (WGS) entry which is preliminary data.</text>
</comment>
<sequence length="193" mass="21427">MFRQIRVHPDDSDLQRILWRADPEAEVQDFRLTTVTYGTASAPYLAIRTLIQLAQDEGHRHPYGAAVIHKNTYVDDILAGASTLEEALHVRKQTMELLEAGGFRLSKWASSHPQLCLDGDQAERLFTTTEGVGTLGVIWAPAEDSLRIRAVPRLNSAEKPTKRSVLSDVARLFDPASWAAPVLVAAKVFLQDL</sequence>
<evidence type="ECO:0000313" key="2">
    <source>
        <dbReference type="Proteomes" id="UP000036403"/>
    </source>
</evidence>
<accession>A0A0J7KJI7</accession>
<name>A0A0J7KJI7_LASNI</name>
<dbReference type="STRING" id="67767.A0A0J7KJI7"/>
<reference evidence="1 2" key="1">
    <citation type="submission" date="2015-04" db="EMBL/GenBank/DDBJ databases">
        <title>Lasius niger genome sequencing.</title>
        <authorList>
            <person name="Konorov E.A."/>
            <person name="Nikitin M.A."/>
            <person name="Kirill M.V."/>
            <person name="Chang P."/>
        </authorList>
    </citation>
    <scope>NUCLEOTIDE SEQUENCE [LARGE SCALE GENOMIC DNA]</scope>
    <source>
        <tissue evidence="1">Whole</tissue>
    </source>
</reference>
<dbReference type="PaxDb" id="67767-A0A0J7KJI7"/>
<keyword evidence="2" id="KW-1185">Reference proteome</keyword>
<dbReference type="AlphaFoldDB" id="A0A0J7KJI7"/>
<dbReference type="InterPro" id="IPR008042">
    <property type="entry name" value="Retrotrans_Pao"/>
</dbReference>
<dbReference type="Proteomes" id="UP000036403">
    <property type="component" value="Unassembled WGS sequence"/>
</dbReference>
<protein>
    <recommendedName>
        <fullName evidence="3">Reverse transcriptase domain-containing protein</fullName>
    </recommendedName>
</protein>
<dbReference type="InterPro" id="IPR043502">
    <property type="entry name" value="DNA/RNA_pol_sf"/>
</dbReference>
<dbReference type="OrthoDB" id="7552003at2759"/>
<organism evidence="1 2">
    <name type="scientific">Lasius niger</name>
    <name type="common">Black garden ant</name>
    <dbReference type="NCBI Taxonomy" id="67767"/>
    <lineage>
        <taxon>Eukaryota</taxon>
        <taxon>Metazoa</taxon>
        <taxon>Ecdysozoa</taxon>
        <taxon>Arthropoda</taxon>
        <taxon>Hexapoda</taxon>
        <taxon>Insecta</taxon>
        <taxon>Pterygota</taxon>
        <taxon>Neoptera</taxon>
        <taxon>Endopterygota</taxon>
        <taxon>Hymenoptera</taxon>
        <taxon>Apocrita</taxon>
        <taxon>Aculeata</taxon>
        <taxon>Formicoidea</taxon>
        <taxon>Formicidae</taxon>
        <taxon>Formicinae</taxon>
        <taxon>Lasius</taxon>
        <taxon>Lasius</taxon>
    </lineage>
</organism>
<gene>
    <name evidence="1" type="ORF">RF55_9845</name>
</gene>
<dbReference type="GO" id="GO:0071897">
    <property type="term" value="P:DNA biosynthetic process"/>
    <property type="evidence" value="ECO:0007669"/>
    <property type="project" value="UniProtKB-ARBA"/>
</dbReference>